<dbReference type="EMBL" id="QZDO01000101">
    <property type="protein sequence ID" value="RJL64751.1"/>
    <property type="molecule type" value="Genomic_DNA"/>
</dbReference>
<dbReference type="Proteomes" id="UP000266633">
    <property type="component" value="Unassembled WGS sequence"/>
</dbReference>
<evidence type="ECO:0000313" key="1">
    <source>
        <dbReference type="EMBL" id="PWD68341.1"/>
    </source>
</evidence>
<gene>
    <name evidence="2" type="ORF">D5077_22075</name>
    <name evidence="1" type="ORF">DF213_22070</name>
</gene>
<reference evidence="1 3" key="1">
    <citation type="submission" date="2018-05" db="EMBL/GenBank/DDBJ databases">
        <title>Genomic diversity of pathogens causing Blackleg of Potato in Pakistan.</title>
        <authorList>
            <person name="Sarfraz S."/>
            <person name="Riaz K."/>
            <person name="Oulghazi S."/>
            <person name="Cigna J."/>
            <person name="Sahi S.T."/>
            <person name="Khan S.H."/>
            <person name="Hameed A."/>
            <person name="Faure D."/>
        </authorList>
    </citation>
    <scope>NUCLEOTIDE SEQUENCE [LARGE SCALE GENOMIC DNA]</scope>
    <source>
        <strain evidence="1 3">SS70</strain>
    </source>
</reference>
<dbReference type="EMBL" id="QESZ01000060">
    <property type="protein sequence ID" value="PWD68341.1"/>
    <property type="molecule type" value="Genomic_DNA"/>
</dbReference>
<organism evidence="1 3">
    <name type="scientific">Dickeya dianthicola</name>
    <dbReference type="NCBI Taxonomy" id="204039"/>
    <lineage>
        <taxon>Bacteria</taxon>
        <taxon>Pseudomonadati</taxon>
        <taxon>Pseudomonadota</taxon>
        <taxon>Gammaproteobacteria</taxon>
        <taxon>Enterobacterales</taxon>
        <taxon>Pectobacteriaceae</taxon>
        <taxon>Dickeya</taxon>
    </lineage>
</organism>
<name>A0AAX1C0V6_9GAMM</name>
<proteinExistence type="predicted"/>
<comment type="caution">
    <text evidence="1">The sequence shown here is derived from an EMBL/GenBank/DDBJ whole genome shotgun (WGS) entry which is preliminary data.</text>
</comment>
<protein>
    <submittedName>
        <fullName evidence="1">Uncharacterized protein</fullName>
    </submittedName>
</protein>
<reference evidence="2 4" key="2">
    <citation type="submission" date="2018-09" db="EMBL/GenBank/DDBJ databases">
        <title>Phylogenetic diversity of Pectobacterium and Dickeya strains causing blackleg disease of potato in Morocco.</title>
        <authorList>
            <person name="Oulghazi S."/>
            <person name="Moumni M."/>
            <person name="Faure D."/>
        </authorList>
    </citation>
    <scope>NUCLEOTIDE SEQUENCE [LARGE SCALE GENOMIC DNA]</scope>
    <source>
        <strain evidence="2 4">S4.16.03.LID</strain>
    </source>
</reference>
<evidence type="ECO:0000313" key="3">
    <source>
        <dbReference type="Proteomes" id="UP000245055"/>
    </source>
</evidence>
<accession>A0AAX1C0V6</accession>
<keyword evidence="4" id="KW-1185">Reference proteome</keyword>
<evidence type="ECO:0000313" key="4">
    <source>
        <dbReference type="Proteomes" id="UP000266633"/>
    </source>
</evidence>
<dbReference type="Proteomes" id="UP000245055">
    <property type="component" value="Unassembled WGS sequence"/>
</dbReference>
<dbReference type="AlphaFoldDB" id="A0AAX1C0V6"/>
<sequence length="72" mass="7967">MLNIDYGKSAGAPLLGSLVEYPNSEVALAWNSHFGGFRQIKHYKIVFLSENIQMEIFANNVTLGAECIIPPK</sequence>
<evidence type="ECO:0000313" key="2">
    <source>
        <dbReference type="EMBL" id="RJL64751.1"/>
    </source>
</evidence>